<dbReference type="RefSeq" id="WP_131007784.1">
    <property type="nucleotide sequence ID" value="NZ_BFAX01000005.1"/>
</dbReference>
<reference evidence="3 4" key="1">
    <citation type="journal article" date="2019" name="Int. J. Syst. Evol. Microbiol.">
        <title>Methanofervidicoccus abyssi gen. nov., sp. nov., a hydrogenotrophic methanogen, isolated from a hydrothermal vent chimney in the Mid-Cayman Spreading Center, the Caribbean Sea.</title>
        <authorList>
            <person name="Sakai S."/>
            <person name="Takaki Y."/>
            <person name="Miyazaki M."/>
            <person name="Ogawara M."/>
            <person name="Yanagawa K."/>
            <person name="Miyazaki J."/>
            <person name="Takai K."/>
        </authorList>
    </citation>
    <scope>NUCLEOTIDE SEQUENCE [LARGE SCALE GENOMIC DNA]</scope>
    <source>
        <strain evidence="3 4">HHB</strain>
    </source>
</reference>
<dbReference type="Pfam" id="PF02272">
    <property type="entry name" value="DHHA1"/>
    <property type="match status" value="1"/>
</dbReference>
<name>A0A401HRY5_9EURY</name>
<gene>
    <name evidence="3" type="ORF">MHHB_P1182</name>
</gene>
<dbReference type="Proteomes" id="UP000290527">
    <property type="component" value="Unassembled WGS sequence"/>
</dbReference>
<dbReference type="PANTHER" id="PTHR30255:SF2">
    <property type="entry name" value="SINGLE-STRANDED-DNA-SPECIFIC EXONUCLEASE RECJ"/>
    <property type="match status" value="1"/>
</dbReference>
<dbReference type="EMBL" id="BFAX01000005">
    <property type="protein sequence ID" value="GBF36952.1"/>
    <property type="molecule type" value="Genomic_DNA"/>
</dbReference>
<dbReference type="InterPro" id="IPR051673">
    <property type="entry name" value="SSDNA_exonuclease_RecJ"/>
</dbReference>
<protein>
    <submittedName>
        <fullName evidence="3">Archaea-specific RecJ-like exonuclease</fullName>
    </submittedName>
</protein>
<dbReference type="AlphaFoldDB" id="A0A401HRY5"/>
<dbReference type="Gene3D" id="3.90.1640.30">
    <property type="match status" value="1"/>
</dbReference>
<evidence type="ECO:0000313" key="4">
    <source>
        <dbReference type="Proteomes" id="UP000290527"/>
    </source>
</evidence>
<dbReference type="InterPro" id="IPR003156">
    <property type="entry name" value="DHHA1_dom"/>
</dbReference>
<keyword evidence="3" id="KW-0540">Nuclease</keyword>
<feature type="domain" description="DDH" evidence="1">
    <location>
        <begin position="33"/>
        <end position="152"/>
    </location>
</feature>
<sequence>MITTVFKDKKIYEKYRKTVNEIAEKIKNHQGLIRIITHYDTDGLASGTILIKMLYRLNKNFHLSIVEHLNEKVINRIYNNEYNNTLYIFCDMGSAYIDTIAGKDMNAIILDHHPPKLRYTKVEEVHQLNPHLFNLNGVREVSASGVCYLVAREYEFYDLSIFAIVGAIGDVQHEPFIGMNKFIVNEAREHRYLRNIVKDIIYNAYDLPIWQSILYSTKPYIKELSDEESVMNLLKEVDIDPNKTYLEEEEKNRLVSALKRYVDESQIVVDRYIINHKIEDAYYLSEILNACGKKGMGSVGIGVALEDDECIKIGKKIYIKYKNDIIEQLKNIELHKLNNIEYFFGKKGTIGHMASLLVRDKPVIGIYEEEGYYKMSSRGNRLLVEKGLDLSKVMSIASQFGGSGGGHNIASGARIPKIYLNAFLQKVDEIVGNQLKRREREMENREEVDNKGTD</sequence>
<dbReference type="OrthoDB" id="36101at2157"/>
<evidence type="ECO:0000313" key="3">
    <source>
        <dbReference type="EMBL" id="GBF36952.1"/>
    </source>
</evidence>
<evidence type="ECO:0000259" key="2">
    <source>
        <dbReference type="Pfam" id="PF02272"/>
    </source>
</evidence>
<feature type="domain" description="DHHA1" evidence="2">
    <location>
        <begin position="347"/>
        <end position="432"/>
    </location>
</feature>
<dbReference type="Pfam" id="PF01368">
    <property type="entry name" value="DHH"/>
    <property type="match status" value="1"/>
</dbReference>
<keyword evidence="3" id="KW-0269">Exonuclease</keyword>
<dbReference type="GO" id="GO:0003676">
    <property type="term" value="F:nucleic acid binding"/>
    <property type="evidence" value="ECO:0007669"/>
    <property type="project" value="InterPro"/>
</dbReference>
<comment type="caution">
    <text evidence="3">The sequence shown here is derived from an EMBL/GenBank/DDBJ whole genome shotgun (WGS) entry which is preliminary data.</text>
</comment>
<dbReference type="Gene3D" id="3.10.310.30">
    <property type="match status" value="1"/>
</dbReference>
<dbReference type="InterPro" id="IPR038763">
    <property type="entry name" value="DHH_sf"/>
</dbReference>
<evidence type="ECO:0000259" key="1">
    <source>
        <dbReference type="Pfam" id="PF01368"/>
    </source>
</evidence>
<dbReference type="InterPro" id="IPR001667">
    <property type="entry name" value="DDH_dom"/>
</dbReference>
<dbReference type="GO" id="GO:0004527">
    <property type="term" value="F:exonuclease activity"/>
    <property type="evidence" value="ECO:0007669"/>
    <property type="project" value="UniProtKB-KW"/>
</dbReference>
<dbReference type="PANTHER" id="PTHR30255">
    <property type="entry name" value="SINGLE-STRANDED-DNA-SPECIFIC EXONUCLEASE RECJ"/>
    <property type="match status" value="1"/>
</dbReference>
<accession>A0A401HRY5</accession>
<dbReference type="SUPFAM" id="SSF64182">
    <property type="entry name" value="DHH phosphoesterases"/>
    <property type="match status" value="1"/>
</dbReference>
<keyword evidence="4" id="KW-1185">Reference proteome</keyword>
<proteinExistence type="predicted"/>
<organism evidence="3 4">
    <name type="scientific">Methanofervidicoccus abyssi</name>
    <dbReference type="NCBI Taxonomy" id="2082189"/>
    <lineage>
        <taxon>Archaea</taxon>
        <taxon>Methanobacteriati</taxon>
        <taxon>Methanobacteriota</taxon>
        <taxon>Methanomada group</taxon>
        <taxon>Methanococci</taxon>
        <taxon>Methanococcales</taxon>
        <taxon>Methanofervidicoccus</taxon>
    </lineage>
</organism>
<keyword evidence="3" id="KW-0378">Hydrolase</keyword>